<sequence>MNKNLPKIAMGAWAWGDTDGYFGNTMTGEEFRPIFEAAMKAGLNLWDTATAYSNGESEKILGGFVKDAGRENVLVSTKFTPQMAGMYGDSVEKMCEASLERMDMDYFDIYWIHNPVGAPEYTKQLIPLLQSGKVKSVGVSNHNLAQIKEADEILKAAGYKVSAVQNHYSLMNRSSEESGIIAYCKENNIVFYGYMTLEQGALSGKYDTEHPFPEGSARAKVFNPMLPQIEVITAELKKVATSHGVSAAQVATAYAVNKGVLPILGVTKIYQVEEAVKIADIVLTAEEIAALEAAADKSGVDSIQFWESKME</sequence>
<dbReference type="PANTHER" id="PTHR43364:SF4">
    <property type="entry name" value="NAD(P)-LINKED OXIDOREDUCTASE SUPERFAMILY PROTEIN"/>
    <property type="match status" value="1"/>
</dbReference>
<evidence type="ECO:0000313" key="3">
    <source>
        <dbReference type="EMBL" id="PXX54267.1"/>
    </source>
</evidence>
<comment type="caution">
    <text evidence="3">The sequence shown here is derived from an EMBL/GenBank/DDBJ whole genome shotgun (WGS) entry which is preliminary data.</text>
</comment>
<keyword evidence="4" id="KW-1185">Reference proteome</keyword>
<dbReference type="PANTHER" id="PTHR43364">
    <property type="entry name" value="NADH-SPECIFIC METHYLGLYOXAL REDUCTASE-RELATED"/>
    <property type="match status" value="1"/>
</dbReference>
<accession>A0A2V3Y9S9</accession>
<proteinExistence type="predicted"/>
<dbReference type="GeneID" id="86061118"/>
<dbReference type="Gene3D" id="3.20.20.100">
    <property type="entry name" value="NADP-dependent oxidoreductase domain"/>
    <property type="match status" value="1"/>
</dbReference>
<dbReference type="InterPro" id="IPR036812">
    <property type="entry name" value="NAD(P)_OxRdtase_dom_sf"/>
</dbReference>
<organism evidence="3 4">
    <name type="scientific">Hungatella effluvii</name>
    <dbReference type="NCBI Taxonomy" id="1096246"/>
    <lineage>
        <taxon>Bacteria</taxon>
        <taxon>Bacillati</taxon>
        <taxon>Bacillota</taxon>
        <taxon>Clostridia</taxon>
        <taxon>Lachnospirales</taxon>
        <taxon>Lachnospiraceae</taxon>
        <taxon>Hungatella</taxon>
    </lineage>
</organism>
<feature type="domain" description="NADP-dependent oxidoreductase" evidence="2">
    <location>
        <begin position="7"/>
        <end position="294"/>
    </location>
</feature>
<dbReference type="InterPro" id="IPR023210">
    <property type="entry name" value="NADP_OxRdtase_dom"/>
</dbReference>
<dbReference type="Proteomes" id="UP000248057">
    <property type="component" value="Unassembled WGS sequence"/>
</dbReference>
<evidence type="ECO:0000313" key="4">
    <source>
        <dbReference type="Proteomes" id="UP000248057"/>
    </source>
</evidence>
<keyword evidence="1" id="KW-0560">Oxidoreductase</keyword>
<dbReference type="PRINTS" id="PR00069">
    <property type="entry name" value="ALDKETRDTASE"/>
</dbReference>
<dbReference type="AlphaFoldDB" id="A0A2V3Y9S9"/>
<name>A0A2V3Y9S9_9FIRM</name>
<dbReference type="InterPro" id="IPR020471">
    <property type="entry name" value="AKR"/>
</dbReference>
<dbReference type="GO" id="GO:0005829">
    <property type="term" value="C:cytosol"/>
    <property type="evidence" value="ECO:0007669"/>
    <property type="project" value="TreeGrafter"/>
</dbReference>
<gene>
    <name evidence="3" type="ORF">DFR60_10492</name>
</gene>
<dbReference type="EMBL" id="QJKD01000004">
    <property type="protein sequence ID" value="PXX54267.1"/>
    <property type="molecule type" value="Genomic_DNA"/>
</dbReference>
<dbReference type="GO" id="GO:0016491">
    <property type="term" value="F:oxidoreductase activity"/>
    <property type="evidence" value="ECO:0007669"/>
    <property type="project" value="UniProtKB-KW"/>
</dbReference>
<dbReference type="Pfam" id="PF00248">
    <property type="entry name" value="Aldo_ket_red"/>
    <property type="match status" value="1"/>
</dbReference>
<dbReference type="InterPro" id="IPR050523">
    <property type="entry name" value="AKR_Detox_Biosynth"/>
</dbReference>
<dbReference type="RefSeq" id="WP_110322611.1">
    <property type="nucleotide sequence ID" value="NZ_QJKD01000004.1"/>
</dbReference>
<evidence type="ECO:0000256" key="1">
    <source>
        <dbReference type="ARBA" id="ARBA00023002"/>
    </source>
</evidence>
<protein>
    <submittedName>
        <fullName evidence="3">Aryl-alcohol dehydrogenase-like predicted oxidoreductase</fullName>
    </submittedName>
</protein>
<dbReference type="SUPFAM" id="SSF51430">
    <property type="entry name" value="NAD(P)-linked oxidoreductase"/>
    <property type="match status" value="1"/>
</dbReference>
<reference evidence="3 4" key="1">
    <citation type="submission" date="2018-05" db="EMBL/GenBank/DDBJ databases">
        <title>Genomic Encyclopedia of Type Strains, Phase IV (KMG-IV): sequencing the most valuable type-strain genomes for metagenomic binning, comparative biology and taxonomic classification.</title>
        <authorList>
            <person name="Goeker M."/>
        </authorList>
    </citation>
    <scope>NUCLEOTIDE SEQUENCE [LARGE SCALE GENOMIC DNA]</scope>
    <source>
        <strain evidence="3 4">DSM 24995</strain>
    </source>
</reference>
<dbReference type="CDD" id="cd19103">
    <property type="entry name" value="AKR_unchar"/>
    <property type="match status" value="1"/>
</dbReference>
<evidence type="ECO:0000259" key="2">
    <source>
        <dbReference type="Pfam" id="PF00248"/>
    </source>
</evidence>